<dbReference type="EC" id="5.2.1.8" evidence="2"/>
<dbReference type="PROSITE" id="PS50198">
    <property type="entry name" value="PPIC_PPIASE_2"/>
    <property type="match status" value="1"/>
</dbReference>
<keyword evidence="5 6" id="KW-0413">Isomerase</keyword>
<evidence type="ECO:0000256" key="7">
    <source>
        <dbReference type="SAM" id="Phobius"/>
    </source>
</evidence>
<protein>
    <recommendedName>
        <fullName evidence="2">peptidylprolyl isomerase</fullName>
        <ecNumber evidence="2">5.2.1.8</ecNumber>
    </recommendedName>
</protein>
<dbReference type="SUPFAM" id="SSF109998">
    <property type="entry name" value="Triger factor/SurA peptide-binding domain-like"/>
    <property type="match status" value="1"/>
</dbReference>
<dbReference type="EMBL" id="JAUSTZ010000023">
    <property type="protein sequence ID" value="MDQ0228501.1"/>
    <property type="molecule type" value="Genomic_DNA"/>
</dbReference>
<evidence type="ECO:0000256" key="5">
    <source>
        <dbReference type="ARBA" id="ARBA00023235"/>
    </source>
</evidence>
<sequence length="297" mass="34088">MSGKTLWSIIFALVVINCLTVGYFLTNNQRIKASSENESIATIGDSHITREQWMAELEEKYGEETLKELINIKVVEQLAEKYHISVSDEDVERELAVYKSMYNSFDEEQNGNEEDWREQIRYSILLEELLTKDVTVTEEEIKNFYENNKELYAIDESYHLSQIIVNTKAEANKMVDELSGGSSFEALAIENSIDEFSAPSGGDIGFISKNNEYVPDDYINVAKTLKPGEWSEPIKVENGYAILLLHEKLEGKSYSYDEVKGQVRRQIALEQMQGSVSVEPLWDELNVKWFYGNNLEK</sequence>
<feature type="domain" description="PpiC" evidence="8">
    <location>
        <begin position="155"/>
        <end position="247"/>
    </location>
</feature>
<dbReference type="InterPro" id="IPR023058">
    <property type="entry name" value="PPIase_PpiC_CS"/>
</dbReference>
<keyword evidence="7" id="KW-1133">Transmembrane helix</keyword>
<dbReference type="InterPro" id="IPR027304">
    <property type="entry name" value="Trigger_fact/SurA_dom_sf"/>
</dbReference>
<evidence type="ECO:0000313" key="9">
    <source>
        <dbReference type="EMBL" id="MDQ0228501.1"/>
    </source>
</evidence>
<proteinExistence type="predicted"/>
<evidence type="ECO:0000256" key="6">
    <source>
        <dbReference type="PROSITE-ProRule" id="PRU00278"/>
    </source>
</evidence>
<dbReference type="SUPFAM" id="SSF54534">
    <property type="entry name" value="FKBP-like"/>
    <property type="match status" value="1"/>
</dbReference>
<accession>A0ABT9Z9J6</accession>
<keyword evidence="7" id="KW-0472">Membrane</keyword>
<dbReference type="PANTHER" id="PTHR47245">
    <property type="entry name" value="PEPTIDYLPROLYL ISOMERASE"/>
    <property type="match status" value="1"/>
</dbReference>
<comment type="catalytic activity">
    <reaction evidence="1">
        <text>[protein]-peptidylproline (omega=180) = [protein]-peptidylproline (omega=0)</text>
        <dbReference type="Rhea" id="RHEA:16237"/>
        <dbReference type="Rhea" id="RHEA-COMP:10747"/>
        <dbReference type="Rhea" id="RHEA-COMP:10748"/>
        <dbReference type="ChEBI" id="CHEBI:83833"/>
        <dbReference type="ChEBI" id="CHEBI:83834"/>
        <dbReference type="EC" id="5.2.1.8"/>
    </reaction>
</comment>
<dbReference type="GO" id="GO:0003755">
    <property type="term" value="F:peptidyl-prolyl cis-trans isomerase activity"/>
    <property type="evidence" value="ECO:0007669"/>
    <property type="project" value="UniProtKB-EC"/>
</dbReference>
<evidence type="ECO:0000259" key="8">
    <source>
        <dbReference type="PROSITE" id="PS50198"/>
    </source>
</evidence>
<keyword evidence="7" id="KW-0812">Transmembrane</keyword>
<dbReference type="InterPro" id="IPR000297">
    <property type="entry name" value="PPIase_PpiC"/>
</dbReference>
<dbReference type="Proteomes" id="UP001232245">
    <property type="component" value="Unassembled WGS sequence"/>
</dbReference>
<keyword evidence="10" id="KW-1185">Reference proteome</keyword>
<evidence type="ECO:0000256" key="2">
    <source>
        <dbReference type="ARBA" id="ARBA00013194"/>
    </source>
</evidence>
<organism evidence="9 10">
    <name type="scientific">Metabacillus niabensis</name>
    <dbReference type="NCBI Taxonomy" id="324854"/>
    <lineage>
        <taxon>Bacteria</taxon>
        <taxon>Bacillati</taxon>
        <taxon>Bacillota</taxon>
        <taxon>Bacilli</taxon>
        <taxon>Bacillales</taxon>
        <taxon>Bacillaceae</taxon>
        <taxon>Metabacillus</taxon>
    </lineage>
</organism>
<evidence type="ECO:0000256" key="4">
    <source>
        <dbReference type="ARBA" id="ARBA00023110"/>
    </source>
</evidence>
<name>A0ABT9Z9J6_9BACI</name>
<evidence type="ECO:0000256" key="3">
    <source>
        <dbReference type="ARBA" id="ARBA00022729"/>
    </source>
</evidence>
<dbReference type="RefSeq" id="WP_174879225.1">
    <property type="nucleotide sequence ID" value="NZ_CADEPK010000010.1"/>
</dbReference>
<evidence type="ECO:0000256" key="1">
    <source>
        <dbReference type="ARBA" id="ARBA00000971"/>
    </source>
</evidence>
<dbReference type="InterPro" id="IPR050245">
    <property type="entry name" value="PrsA_foldase"/>
</dbReference>
<comment type="caution">
    <text evidence="9">The sequence shown here is derived from an EMBL/GenBank/DDBJ whole genome shotgun (WGS) entry which is preliminary data.</text>
</comment>
<feature type="transmembrane region" description="Helical" evidence="7">
    <location>
        <begin position="6"/>
        <end position="25"/>
    </location>
</feature>
<gene>
    <name evidence="9" type="ORF">J2S02_004884</name>
</gene>
<dbReference type="PROSITE" id="PS01096">
    <property type="entry name" value="PPIC_PPIASE_1"/>
    <property type="match status" value="1"/>
</dbReference>
<keyword evidence="3" id="KW-0732">Signal</keyword>
<reference evidence="9 10" key="1">
    <citation type="submission" date="2023-07" db="EMBL/GenBank/DDBJ databases">
        <title>Genomic Encyclopedia of Type Strains, Phase IV (KMG-IV): sequencing the most valuable type-strain genomes for metagenomic binning, comparative biology and taxonomic classification.</title>
        <authorList>
            <person name="Goeker M."/>
        </authorList>
    </citation>
    <scope>NUCLEOTIDE SEQUENCE [LARGE SCALE GENOMIC DNA]</scope>
    <source>
        <strain evidence="9 10">DSM 17723</strain>
    </source>
</reference>
<evidence type="ECO:0000313" key="10">
    <source>
        <dbReference type="Proteomes" id="UP001232245"/>
    </source>
</evidence>
<dbReference type="Gene3D" id="3.10.50.40">
    <property type="match status" value="1"/>
</dbReference>
<dbReference type="InterPro" id="IPR046357">
    <property type="entry name" value="PPIase_dom_sf"/>
</dbReference>
<dbReference type="Gene3D" id="1.10.4030.10">
    <property type="entry name" value="Porin chaperone SurA, peptide-binding domain"/>
    <property type="match status" value="1"/>
</dbReference>
<dbReference type="Pfam" id="PF13145">
    <property type="entry name" value="Rotamase_2"/>
    <property type="match status" value="1"/>
</dbReference>
<keyword evidence="4 6" id="KW-0697">Rotamase</keyword>
<dbReference type="PANTHER" id="PTHR47245:SF1">
    <property type="entry name" value="FOLDASE PROTEIN PRSA"/>
    <property type="match status" value="1"/>
</dbReference>